<dbReference type="EnsemblPlants" id="Pp3c22_21630V3.8">
    <property type="protein sequence ID" value="Pp3c22_21630V3.8"/>
    <property type="gene ID" value="Pp3c22_21630"/>
</dbReference>
<dbReference type="InterPro" id="IPR006652">
    <property type="entry name" value="Kelch_1"/>
</dbReference>
<dbReference type="SUPFAM" id="SSF81383">
    <property type="entry name" value="F-box domain"/>
    <property type="match status" value="1"/>
</dbReference>
<gene>
    <name evidence="4" type="primary">LOC112274651</name>
</gene>
<evidence type="ECO:0000313" key="5">
    <source>
        <dbReference type="Proteomes" id="UP000006727"/>
    </source>
</evidence>
<dbReference type="Proteomes" id="UP000006727">
    <property type="component" value="Chromosome 22"/>
</dbReference>
<reference evidence="4 5" key="2">
    <citation type="journal article" date="2018" name="Plant J.">
        <title>The Physcomitrella patens chromosome-scale assembly reveals moss genome structure and evolution.</title>
        <authorList>
            <person name="Lang D."/>
            <person name="Ullrich K.K."/>
            <person name="Murat F."/>
            <person name="Fuchs J."/>
            <person name="Jenkins J."/>
            <person name="Haas F.B."/>
            <person name="Piednoel M."/>
            <person name="Gundlach H."/>
            <person name="Van Bel M."/>
            <person name="Meyberg R."/>
            <person name="Vives C."/>
            <person name="Morata J."/>
            <person name="Symeonidi A."/>
            <person name="Hiss M."/>
            <person name="Muchero W."/>
            <person name="Kamisugi Y."/>
            <person name="Saleh O."/>
            <person name="Blanc G."/>
            <person name="Decker E.L."/>
            <person name="van Gessel N."/>
            <person name="Grimwood J."/>
            <person name="Hayes R.D."/>
            <person name="Graham S.W."/>
            <person name="Gunter L.E."/>
            <person name="McDaniel S.F."/>
            <person name="Hoernstein S.N.W."/>
            <person name="Larsson A."/>
            <person name="Li F.W."/>
            <person name="Perroud P.F."/>
            <person name="Phillips J."/>
            <person name="Ranjan P."/>
            <person name="Rokshar D.S."/>
            <person name="Rothfels C.J."/>
            <person name="Schneider L."/>
            <person name="Shu S."/>
            <person name="Stevenson D.W."/>
            <person name="Thummler F."/>
            <person name="Tillich M."/>
            <person name="Villarreal Aguilar J.C."/>
            <person name="Widiez T."/>
            <person name="Wong G.K."/>
            <person name="Wymore A."/>
            <person name="Zhang Y."/>
            <person name="Zimmer A.D."/>
            <person name="Quatrano R.S."/>
            <person name="Mayer K.F.X."/>
            <person name="Goodstein D."/>
            <person name="Casacuberta J.M."/>
            <person name="Vandepoele K."/>
            <person name="Reski R."/>
            <person name="Cuming A.C."/>
            <person name="Tuskan G.A."/>
            <person name="Maumus F."/>
            <person name="Salse J."/>
            <person name="Schmutz J."/>
            <person name="Rensing S.A."/>
        </authorList>
    </citation>
    <scope>NUCLEOTIDE SEQUENCE [LARGE SCALE GENOMIC DNA]</scope>
    <source>
        <strain evidence="4 5">cv. Gransden 2004</strain>
    </source>
</reference>
<feature type="domain" description="F-box" evidence="3">
    <location>
        <begin position="69"/>
        <end position="110"/>
    </location>
</feature>
<dbReference type="KEGG" id="ppp:112274651"/>
<dbReference type="PROSITE" id="PS50181">
    <property type="entry name" value="FBOX"/>
    <property type="match status" value="1"/>
</dbReference>
<dbReference type="PANTHER" id="PTHR46344:SF21">
    <property type="entry name" value="F-BOX_KELCH-REPEAT PROTEIN SKIP30 ISOFORM X2"/>
    <property type="match status" value="1"/>
</dbReference>
<dbReference type="Pfam" id="PF00646">
    <property type="entry name" value="F-box"/>
    <property type="match status" value="1"/>
</dbReference>
<proteinExistence type="predicted"/>
<evidence type="ECO:0000256" key="2">
    <source>
        <dbReference type="ARBA" id="ARBA00022737"/>
    </source>
</evidence>
<evidence type="ECO:0000313" key="4">
    <source>
        <dbReference type="EnsemblPlants" id="Pp3c22_21630V3.8"/>
    </source>
</evidence>
<dbReference type="InterPro" id="IPR001810">
    <property type="entry name" value="F-box_dom"/>
</dbReference>
<reference evidence="4 5" key="1">
    <citation type="journal article" date="2008" name="Science">
        <title>The Physcomitrella genome reveals evolutionary insights into the conquest of land by plants.</title>
        <authorList>
            <person name="Rensing S."/>
            <person name="Lang D."/>
            <person name="Zimmer A."/>
            <person name="Terry A."/>
            <person name="Salamov A."/>
            <person name="Shapiro H."/>
            <person name="Nishiyama T."/>
            <person name="Perroud P.-F."/>
            <person name="Lindquist E."/>
            <person name="Kamisugi Y."/>
            <person name="Tanahashi T."/>
            <person name="Sakakibara K."/>
            <person name="Fujita T."/>
            <person name="Oishi K."/>
            <person name="Shin-I T."/>
            <person name="Kuroki Y."/>
            <person name="Toyoda A."/>
            <person name="Suzuki Y."/>
            <person name="Hashimoto A."/>
            <person name="Yamaguchi K."/>
            <person name="Sugano A."/>
            <person name="Kohara Y."/>
            <person name="Fujiyama A."/>
            <person name="Anterola A."/>
            <person name="Aoki S."/>
            <person name="Ashton N."/>
            <person name="Barbazuk W.B."/>
            <person name="Barker E."/>
            <person name="Bennetzen J."/>
            <person name="Bezanilla M."/>
            <person name="Blankenship R."/>
            <person name="Cho S.H."/>
            <person name="Dutcher S."/>
            <person name="Estelle M."/>
            <person name="Fawcett J.A."/>
            <person name="Gundlach H."/>
            <person name="Hanada K."/>
            <person name="Heyl A."/>
            <person name="Hicks K.A."/>
            <person name="Hugh J."/>
            <person name="Lohr M."/>
            <person name="Mayer K."/>
            <person name="Melkozernov A."/>
            <person name="Murata T."/>
            <person name="Nelson D."/>
            <person name="Pils B."/>
            <person name="Prigge M."/>
            <person name="Reiss B."/>
            <person name="Renner T."/>
            <person name="Rombauts S."/>
            <person name="Rushton P."/>
            <person name="Sanderfoot A."/>
            <person name="Schween G."/>
            <person name="Shiu S.-H."/>
            <person name="Stueber K."/>
            <person name="Theodoulou F.L."/>
            <person name="Tu H."/>
            <person name="Van de Peer Y."/>
            <person name="Verrier P.J."/>
            <person name="Waters E."/>
            <person name="Wood A."/>
            <person name="Yang L."/>
            <person name="Cove D."/>
            <person name="Cuming A."/>
            <person name="Hasebe M."/>
            <person name="Lucas S."/>
            <person name="Mishler D.B."/>
            <person name="Reski R."/>
            <person name="Grigoriev I."/>
            <person name="Quatrano R.S."/>
            <person name="Boore J.L."/>
        </authorList>
    </citation>
    <scope>NUCLEOTIDE SEQUENCE [LARGE SCALE GENOMIC DNA]</scope>
    <source>
        <strain evidence="4 5">cv. Gransden 2004</strain>
    </source>
</reference>
<dbReference type="PANTHER" id="PTHR46344">
    <property type="entry name" value="OS02G0202900 PROTEIN"/>
    <property type="match status" value="1"/>
</dbReference>
<reference evidence="4" key="3">
    <citation type="submission" date="2020-12" db="UniProtKB">
        <authorList>
            <consortium name="EnsemblPlants"/>
        </authorList>
    </citation>
    <scope>IDENTIFICATION</scope>
</reference>
<keyword evidence="1" id="KW-0880">Kelch repeat</keyword>
<dbReference type="InterPro" id="IPR015915">
    <property type="entry name" value="Kelch-typ_b-propeller"/>
</dbReference>
<evidence type="ECO:0000256" key="1">
    <source>
        <dbReference type="ARBA" id="ARBA00022441"/>
    </source>
</evidence>
<dbReference type="AlphaFoldDB" id="A0A7I4CDI9"/>
<dbReference type="SUPFAM" id="SSF117281">
    <property type="entry name" value="Kelch motif"/>
    <property type="match status" value="1"/>
</dbReference>
<dbReference type="SMART" id="SM00256">
    <property type="entry name" value="FBOX"/>
    <property type="match status" value="1"/>
</dbReference>
<dbReference type="Gene3D" id="1.20.1280.50">
    <property type="match status" value="1"/>
</dbReference>
<evidence type="ECO:0000259" key="3">
    <source>
        <dbReference type="PROSITE" id="PS50181"/>
    </source>
</evidence>
<protein>
    <recommendedName>
        <fullName evidence="3">F-box domain-containing protein</fullName>
    </recommendedName>
</protein>
<dbReference type="Pfam" id="PF24681">
    <property type="entry name" value="Kelch_KLHDC2_KLHL20_DRC7"/>
    <property type="match status" value="1"/>
</dbReference>
<dbReference type="Gene3D" id="2.120.10.80">
    <property type="entry name" value="Kelch-type beta propeller"/>
    <property type="match status" value="2"/>
</dbReference>
<accession>A0A7I4CDI9</accession>
<dbReference type="FunCoup" id="A0A7I4CDI9">
    <property type="interactions" value="2"/>
</dbReference>
<dbReference type="OrthoDB" id="45365at2759"/>
<sequence length="445" mass="49169">MGVATGLSTGCLPESFRTGKLCLGMIGNQKLNVEGYSLKIVEEEIDEVLSEWWGCRAAQIQKTGVEDKSPLIHSLPDDVMKLIFAQLPRQSLAKTRLVCSSWRRVAEDQDIASLRCKAILQMDVAEGWIYVLPDFPQGAPFRAYDPIAAKWSVLPPTPRRSESQQWVGFASVALGHKLLLIGGSRSKSDAASNIHSTSVVCSDVIIYDALTNKWRKGAKMNTPRSWFASSMIGGKVYVAGGQGNTRFLDSAEVYDPETDTWKVIASMAVQRSNCEGVALDGQFWVIAGEYVKNHYNNSQRSSAEVYDAETDTWRFVPNMYMDDKKVMEPSAVVNGELICVHQKRVMAYNKTLNSWSQLGHINGGEVYARSFSRFGFACESVGSNLYIIGGTREYSQNRHRYCSALNSVEVCDLAAEKQSLSLRWNSGADMGGSRGTISASCVAWL</sequence>
<organism evidence="4 5">
    <name type="scientific">Physcomitrium patens</name>
    <name type="common">Spreading-leaved earth moss</name>
    <name type="synonym">Physcomitrella patens</name>
    <dbReference type="NCBI Taxonomy" id="3218"/>
    <lineage>
        <taxon>Eukaryota</taxon>
        <taxon>Viridiplantae</taxon>
        <taxon>Streptophyta</taxon>
        <taxon>Embryophyta</taxon>
        <taxon>Bryophyta</taxon>
        <taxon>Bryophytina</taxon>
        <taxon>Bryopsida</taxon>
        <taxon>Funariidae</taxon>
        <taxon>Funariales</taxon>
        <taxon>Funariaceae</taxon>
        <taxon>Physcomitrium</taxon>
    </lineage>
</organism>
<keyword evidence="5" id="KW-1185">Reference proteome</keyword>
<name>A0A7I4CDI9_PHYPA</name>
<dbReference type="InterPro" id="IPR036047">
    <property type="entry name" value="F-box-like_dom_sf"/>
</dbReference>
<dbReference type="EMBL" id="ABEU02000022">
    <property type="status" value="NOT_ANNOTATED_CDS"/>
    <property type="molecule type" value="Genomic_DNA"/>
</dbReference>
<keyword evidence="2" id="KW-0677">Repeat</keyword>
<dbReference type="RefSeq" id="XP_024360073.1">
    <property type="nucleotide sequence ID" value="XM_024504305.2"/>
</dbReference>
<dbReference type="GeneID" id="112274651"/>
<dbReference type="InParanoid" id="A0A7I4CDI9"/>
<dbReference type="Gramene" id="Pp3c22_21630V3.8">
    <property type="protein sequence ID" value="Pp3c22_21630V3.8"/>
    <property type="gene ID" value="Pp3c22_21630"/>
</dbReference>
<dbReference type="SMART" id="SM00612">
    <property type="entry name" value="Kelch"/>
    <property type="match status" value="3"/>
</dbReference>